<accession>D6PJE3</accession>
<dbReference type="EMBL" id="GU943103">
    <property type="protein sequence ID" value="ADD95844.1"/>
    <property type="molecule type" value="Genomic_DNA"/>
</dbReference>
<dbReference type="SUPFAM" id="SSF55979">
    <property type="entry name" value="DNA clamp"/>
    <property type="match status" value="2"/>
</dbReference>
<sequence>MGKLFKAQTAEGYTIKVLADLLQNNIKTACLLVNDNGFKLCMYDSHRRVCFSFNLDAENFQIYKFKPVNSLYLGLNLSHFYKMIKSIKKKDAIILFIDEKSPSDLGIKVIPKENNRVTTSYIKIQNIQNLDVGVPDGYSNPIIVPSNEYQKMCKDMASISQQVQVTAQKYSIKFFGDAGSVYSREVSFGEYDSDSSDDEEGEVEPYRDEFNTEQLARIVKIAGLGNNIQVFVKKDLPMLFRTNVGGLGKISIYVKSKSLIAADSRPPDITLA</sequence>
<protein>
    <submittedName>
        <fullName evidence="5">Uncharacterized protein</fullName>
    </submittedName>
</protein>
<dbReference type="CDD" id="cd00577">
    <property type="entry name" value="PCNA"/>
    <property type="match status" value="1"/>
</dbReference>
<dbReference type="PANTHER" id="PTHR11352:SF0">
    <property type="entry name" value="PROLIFERATING CELL NUCLEAR ANTIGEN"/>
    <property type="match status" value="1"/>
</dbReference>
<evidence type="ECO:0000259" key="3">
    <source>
        <dbReference type="Pfam" id="PF00705"/>
    </source>
</evidence>
<evidence type="ECO:0000259" key="4">
    <source>
        <dbReference type="Pfam" id="PF02747"/>
    </source>
</evidence>
<dbReference type="GO" id="GO:0019985">
    <property type="term" value="P:translesion synthesis"/>
    <property type="evidence" value="ECO:0007669"/>
    <property type="project" value="TreeGrafter"/>
</dbReference>
<name>D6PJE3_9ZZZZ</name>
<dbReference type="GO" id="GO:0030337">
    <property type="term" value="F:DNA polymerase processivity factor activity"/>
    <property type="evidence" value="ECO:0007669"/>
    <property type="project" value="InterPro"/>
</dbReference>
<evidence type="ECO:0000313" key="5">
    <source>
        <dbReference type="EMBL" id="ADD95844.1"/>
    </source>
</evidence>
<dbReference type="InterPro" id="IPR046938">
    <property type="entry name" value="DNA_clamp_sf"/>
</dbReference>
<proteinExistence type="inferred from homology"/>
<keyword evidence="2" id="KW-0238">DNA-binding</keyword>
<organism evidence="5">
    <name type="scientific">uncultured organism MedDCM-OCT-S09-C213</name>
    <dbReference type="NCBI Taxonomy" id="743647"/>
    <lineage>
        <taxon>unclassified sequences</taxon>
        <taxon>environmental samples</taxon>
    </lineage>
</organism>
<dbReference type="Gene3D" id="3.70.10.10">
    <property type="match status" value="1"/>
</dbReference>
<dbReference type="InterPro" id="IPR000730">
    <property type="entry name" value="Pr_cel_nuc_antig"/>
</dbReference>
<reference evidence="5" key="1">
    <citation type="journal article" date="2010" name="ISME J.">
        <title>Metagenome of the Mediterranean deep chlorophyll maximum studied by direct and fosmid library 454 pyrosequencing.</title>
        <authorList>
            <person name="Ghai R."/>
            <person name="Martin-Cuadrado A.B."/>
            <person name="Molto A.G."/>
            <person name="Heredia I.G."/>
            <person name="Cabrera R."/>
            <person name="Martin J."/>
            <person name="Verdu M."/>
            <person name="Deschamps P."/>
            <person name="Moreira D."/>
            <person name="Lopez-Garcia P."/>
            <person name="Mira A."/>
            <person name="Rodriguez-Valera F."/>
        </authorList>
    </citation>
    <scope>NUCLEOTIDE SEQUENCE</scope>
</reference>
<dbReference type="PANTHER" id="PTHR11352">
    <property type="entry name" value="PROLIFERATING CELL NUCLEAR ANTIGEN"/>
    <property type="match status" value="1"/>
</dbReference>
<feature type="domain" description="Proliferating cell nuclear antigen PCNA C-terminal" evidence="4">
    <location>
        <begin position="137"/>
        <end position="254"/>
    </location>
</feature>
<dbReference type="Pfam" id="PF00705">
    <property type="entry name" value="PCNA_N"/>
    <property type="match status" value="1"/>
</dbReference>
<dbReference type="AlphaFoldDB" id="D6PJE3"/>
<evidence type="ECO:0000256" key="1">
    <source>
        <dbReference type="ARBA" id="ARBA00010462"/>
    </source>
</evidence>
<dbReference type="GO" id="GO:0006298">
    <property type="term" value="P:mismatch repair"/>
    <property type="evidence" value="ECO:0007669"/>
    <property type="project" value="TreeGrafter"/>
</dbReference>
<dbReference type="GO" id="GO:0006272">
    <property type="term" value="P:leading strand elongation"/>
    <property type="evidence" value="ECO:0007669"/>
    <property type="project" value="TreeGrafter"/>
</dbReference>
<evidence type="ECO:0000256" key="2">
    <source>
        <dbReference type="ARBA" id="ARBA00023125"/>
    </source>
</evidence>
<dbReference type="InterPro" id="IPR022649">
    <property type="entry name" value="Pr_cel_nuc_antig_C"/>
</dbReference>
<feature type="domain" description="Proliferating cell nuclear antigen PCNA N-terminal" evidence="3">
    <location>
        <begin position="5"/>
        <end position="128"/>
    </location>
</feature>
<dbReference type="GO" id="GO:0006275">
    <property type="term" value="P:regulation of DNA replication"/>
    <property type="evidence" value="ECO:0007669"/>
    <property type="project" value="InterPro"/>
</dbReference>
<dbReference type="Pfam" id="PF02747">
    <property type="entry name" value="PCNA_C"/>
    <property type="match status" value="1"/>
</dbReference>
<dbReference type="InterPro" id="IPR022648">
    <property type="entry name" value="Pr_cel_nuc_antig_N"/>
</dbReference>
<comment type="similarity">
    <text evidence="1">Belongs to the PCNA family.</text>
</comment>
<dbReference type="GO" id="GO:0003677">
    <property type="term" value="F:DNA binding"/>
    <property type="evidence" value="ECO:0007669"/>
    <property type="project" value="UniProtKB-KW"/>
</dbReference>